<dbReference type="Gramene" id="OB01G49170.1">
    <property type="protein sequence ID" value="OB01G49170.1"/>
    <property type="gene ID" value="OB01G49170"/>
</dbReference>
<keyword evidence="4" id="KW-1185">Reference proteome</keyword>
<sequence>KVLKWWFHVIFAAWWSSIGLGVTSSQDPPFQSLLVDARLAARLGIIGLTALVILYCHLLLAPDAKTTLYTMLTLAMVLHLSFWI</sequence>
<reference evidence="3" key="1">
    <citation type="journal article" date="2013" name="Nat. Commun.">
        <title>Whole-genome sequencing of Oryza brachyantha reveals mechanisms underlying Oryza genome evolution.</title>
        <authorList>
            <person name="Chen J."/>
            <person name="Huang Q."/>
            <person name="Gao D."/>
            <person name="Wang J."/>
            <person name="Lang Y."/>
            <person name="Liu T."/>
            <person name="Li B."/>
            <person name="Bai Z."/>
            <person name="Luis Goicoechea J."/>
            <person name="Liang C."/>
            <person name="Chen C."/>
            <person name="Zhang W."/>
            <person name="Sun S."/>
            <person name="Liao Y."/>
            <person name="Zhang X."/>
            <person name="Yang L."/>
            <person name="Song C."/>
            <person name="Wang M."/>
            <person name="Shi J."/>
            <person name="Liu G."/>
            <person name="Liu J."/>
            <person name="Zhou H."/>
            <person name="Zhou W."/>
            <person name="Yu Q."/>
            <person name="An N."/>
            <person name="Chen Y."/>
            <person name="Cai Q."/>
            <person name="Wang B."/>
            <person name="Liu B."/>
            <person name="Min J."/>
            <person name="Huang Y."/>
            <person name="Wu H."/>
            <person name="Li Z."/>
            <person name="Zhang Y."/>
            <person name="Yin Y."/>
            <person name="Song W."/>
            <person name="Jiang J."/>
            <person name="Jackson S.A."/>
            <person name="Wing R.A."/>
            <person name="Wang J."/>
            <person name="Chen M."/>
        </authorList>
    </citation>
    <scope>NUCLEOTIDE SEQUENCE [LARGE SCALE GENOMIC DNA]</scope>
    <source>
        <strain evidence="3">cv. IRGC 101232</strain>
    </source>
</reference>
<dbReference type="AlphaFoldDB" id="J3L6R1"/>
<feature type="signal peptide" evidence="2">
    <location>
        <begin position="1"/>
        <end position="25"/>
    </location>
</feature>
<accession>J3L6R1</accession>
<feature type="transmembrane region" description="Helical" evidence="1">
    <location>
        <begin position="41"/>
        <end position="60"/>
    </location>
</feature>
<evidence type="ECO:0000256" key="1">
    <source>
        <dbReference type="SAM" id="Phobius"/>
    </source>
</evidence>
<reference evidence="3" key="2">
    <citation type="submission" date="2013-04" db="UniProtKB">
        <authorList>
            <consortium name="EnsemblPlants"/>
        </authorList>
    </citation>
    <scope>IDENTIFICATION</scope>
</reference>
<dbReference type="EnsemblPlants" id="OB01G49170.1">
    <property type="protein sequence ID" value="OB01G49170.1"/>
    <property type="gene ID" value="OB01G49170"/>
</dbReference>
<dbReference type="Proteomes" id="UP000006038">
    <property type="component" value="Chromosome 1"/>
</dbReference>
<dbReference type="HOGENOM" id="CLU_2534150_0_0_1"/>
<evidence type="ECO:0000313" key="3">
    <source>
        <dbReference type="EnsemblPlants" id="OB01G49170.1"/>
    </source>
</evidence>
<dbReference type="eggNOG" id="ENOG502R7B8">
    <property type="taxonomic scope" value="Eukaryota"/>
</dbReference>
<keyword evidence="1" id="KW-0472">Membrane</keyword>
<keyword evidence="1" id="KW-1133">Transmembrane helix</keyword>
<proteinExistence type="predicted"/>
<evidence type="ECO:0000256" key="2">
    <source>
        <dbReference type="SAM" id="SignalP"/>
    </source>
</evidence>
<organism evidence="3">
    <name type="scientific">Oryza brachyantha</name>
    <name type="common">malo sina</name>
    <dbReference type="NCBI Taxonomy" id="4533"/>
    <lineage>
        <taxon>Eukaryota</taxon>
        <taxon>Viridiplantae</taxon>
        <taxon>Streptophyta</taxon>
        <taxon>Embryophyta</taxon>
        <taxon>Tracheophyta</taxon>
        <taxon>Spermatophyta</taxon>
        <taxon>Magnoliopsida</taxon>
        <taxon>Liliopsida</taxon>
        <taxon>Poales</taxon>
        <taxon>Poaceae</taxon>
        <taxon>BOP clade</taxon>
        <taxon>Oryzoideae</taxon>
        <taxon>Oryzeae</taxon>
        <taxon>Oryzinae</taxon>
        <taxon>Oryza</taxon>
    </lineage>
</organism>
<keyword evidence="1" id="KW-0812">Transmembrane</keyword>
<protein>
    <submittedName>
        <fullName evidence="3">Uncharacterized protein</fullName>
    </submittedName>
</protein>
<keyword evidence="2" id="KW-0732">Signal</keyword>
<feature type="chain" id="PRO_5003773517" evidence="2">
    <location>
        <begin position="26"/>
        <end position="84"/>
    </location>
</feature>
<name>J3L6R1_ORYBR</name>
<evidence type="ECO:0000313" key="4">
    <source>
        <dbReference type="Proteomes" id="UP000006038"/>
    </source>
</evidence>